<dbReference type="SMART" id="SM00822">
    <property type="entry name" value="PKS_KR"/>
    <property type="match status" value="1"/>
</dbReference>
<dbReference type="PANTHER" id="PTHR44196:SF2">
    <property type="entry name" value="SHORT-CHAIN DEHYDROGENASE-RELATED"/>
    <property type="match status" value="1"/>
</dbReference>
<dbReference type="Gene3D" id="3.40.50.720">
    <property type="entry name" value="NAD(P)-binding Rossmann-like Domain"/>
    <property type="match status" value="1"/>
</dbReference>
<accession>A0A841HV31</accession>
<dbReference type="Pfam" id="PF00106">
    <property type="entry name" value="adh_short"/>
    <property type="match status" value="1"/>
</dbReference>
<dbReference type="Proteomes" id="UP000569951">
    <property type="component" value="Unassembled WGS sequence"/>
</dbReference>
<dbReference type="CDD" id="cd05233">
    <property type="entry name" value="SDR_c"/>
    <property type="match status" value="1"/>
</dbReference>
<sequence>MRPKRPTALITGASSGIGRDFAERLAAERHDLILTARSEDRLRALARDLEVHGTRISVLRADLSEPGAASRLAAEVEARGLRVDVLINNAGYGTYGLFADLSLPEQLRMIQLNIGALTELTWQLLPGMIARRHGRVLNVASTAAFFPGPLMAVYYASKAFVLSFSEALACELRGTGVTVTALCPGPTATGFQARAGLEGSRLFVSGRTLSSADVVDEAYQALLRGQTLVIPGRTNRLQTFLTRLVPRAVLPDLVRKAQERIH</sequence>
<dbReference type="InterPro" id="IPR036291">
    <property type="entry name" value="NAD(P)-bd_dom_sf"/>
</dbReference>
<protein>
    <recommendedName>
        <fullName evidence="4">Ketoreductase domain-containing protein</fullName>
    </recommendedName>
</protein>
<name>A0A841HV31_9DEIO</name>
<dbReference type="PRINTS" id="PR00081">
    <property type="entry name" value="GDHRDH"/>
</dbReference>
<reference evidence="5 6" key="1">
    <citation type="submission" date="2020-08" db="EMBL/GenBank/DDBJ databases">
        <title>Genomic Encyclopedia of Type Strains, Phase IV (KMG-IV): sequencing the most valuable type-strain genomes for metagenomic binning, comparative biology and taxonomic classification.</title>
        <authorList>
            <person name="Goeker M."/>
        </authorList>
    </citation>
    <scope>NUCLEOTIDE SEQUENCE [LARGE SCALE GENOMIC DNA]</scope>
    <source>
        <strain evidence="5 6">DSM 21458</strain>
    </source>
</reference>
<dbReference type="PIRSF" id="PIRSF000126">
    <property type="entry name" value="11-beta-HSD1"/>
    <property type="match status" value="1"/>
</dbReference>
<dbReference type="GO" id="GO:0016491">
    <property type="term" value="F:oxidoreductase activity"/>
    <property type="evidence" value="ECO:0007669"/>
    <property type="project" value="UniProtKB-KW"/>
</dbReference>
<dbReference type="PANTHER" id="PTHR44196">
    <property type="entry name" value="DEHYDROGENASE/REDUCTASE SDR FAMILY MEMBER 7B"/>
    <property type="match status" value="1"/>
</dbReference>
<dbReference type="RefSeq" id="WP_183983398.1">
    <property type="nucleotide sequence ID" value="NZ_JACHHG010000001.1"/>
</dbReference>
<evidence type="ECO:0000256" key="1">
    <source>
        <dbReference type="ARBA" id="ARBA00006484"/>
    </source>
</evidence>
<comment type="similarity">
    <text evidence="1 3">Belongs to the short-chain dehydrogenases/reductases (SDR) family.</text>
</comment>
<dbReference type="InterPro" id="IPR002347">
    <property type="entry name" value="SDR_fam"/>
</dbReference>
<dbReference type="AlphaFoldDB" id="A0A841HV31"/>
<evidence type="ECO:0000313" key="5">
    <source>
        <dbReference type="EMBL" id="MBB6096683.1"/>
    </source>
</evidence>
<keyword evidence="6" id="KW-1185">Reference proteome</keyword>
<proteinExistence type="inferred from homology"/>
<dbReference type="PRINTS" id="PR00080">
    <property type="entry name" value="SDRFAMILY"/>
</dbReference>
<keyword evidence="2" id="KW-0560">Oxidoreductase</keyword>
<dbReference type="GO" id="GO:0016020">
    <property type="term" value="C:membrane"/>
    <property type="evidence" value="ECO:0007669"/>
    <property type="project" value="TreeGrafter"/>
</dbReference>
<dbReference type="SUPFAM" id="SSF51735">
    <property type="entry name" value="NAD(P)-binding Rossmann-fold domains"/>
    <property type="match status" value="1"/>
</dbReference>
<evidence type="ECO:0000256" key="2">
    <source>
        <dbReference type="ARBA" id="ARBA00023002"/>
    </source>
</evidence>
<evidence type="ECO:0000313" key="6">
    <source>
        <dbReference type="Proteomes" id="UP000569951"/>
    </source>
</evidence>
<organism evidence="5 6">
    <name type="scientific">Deinobacterium chartae</name>
    <dbReference type="NCBI Taxonomy" id="521158"/>
    <lineage>
        <taxon>Bacteria</taxon>
        <taxon>Thermotogati</taxon>
        <taxon>Deinococcota</taxon>
        <taxon>Deinococci</taxon>
        <taxon>Deinococcales</taxon>
        <taxon>Deinococcaceae</taxon>
        <taxon>Deinobacterium</taxon>
    </lineage>
</organism>
<dbReference type="InterPro" id="IPR057326">
    <property type="entry name" value="KR_dom"/>
</dbReference>
<gene>
    <name evidence="5" type="ORF">HNR42_000095</name>
</gene>
<comment type="caution">
    <text evidence="5">The sequence shown here is derived from an EMBL/GenBank/DDBJ whole genome shotgun (WGS) entry which is preliminary data.</text>
</comment>
<evidence type="ECO:0000259" key="4">
    <source>
        <dbReference type="SMART" id="SM00822"/>
    </source>
</evidence>
<feature type="domain" description="Ketoreductase" evidence="4">
    <location>
        <begin position="6"/>
        <end position="191"/>
    </location>
</feature>
<evidence type="ECO:0000256" key="3">
    <source>
        <dbReference type="RuleBase" id="RU000363"/>
    </source>
</evidence>
<dbReference type="EMBL" id="JACHHG010000001">
    <property type="protein sequence ID" value="MBB6096683.1"/>
    <property type="molecule type" value="Genomic_DNA"/>
</dbReference>